<feature type="region of interest" description="Disordered" evidence="6">
    <location>
        <begin position="575"/>
        <end position="603"/>
    </location>
</feature>
<comment type="caution">
    <text evidence="8">The sequence shown here is derived from an EMBL/GenBank/DDBJ whole genome shotgun (WGS) entry which is preliminary data.</text>
</comment>
<dbReference type="EMBL" id="RKMG01000003">
    <property type="protein sequence ID" value="RPA63644.1"/>
    <property type="molecule type" value="Genomic_DNA"/>
</dbReference>
<dbReference type="PANTHER" id="PTHR33308:SF9">
    <property type="entry name" value="PEPTIDOGLYCAN HYDROLASE FLGJ"/>
    <property type="match status" value="1"/>
</dbReference>
<keyword evidence="9" id="KW-1185">Reference proteome</keyword>
<keyword evidence="2" id="KW-0929">Antimicrobial</keyword>
<dbReference type="RefSeq" id="WP_123779242.1">
    <property type="nucleotide sequence ID" value="NZ_RKMG01000003.1"/>
</dbReference>
<evidence type="ECO:0000313" key="8">
    <source>
        <dbReference type="EMBL" id="RPA63644.1"/>
    </source>
</evidence>
<dbReference type="SMART" id="SM00257">
    <property type="entry name" value="LysM"/>
    <property type="match status" value="8"/>
</dbReference>
<dbReference type="GO" id="GO:0004040">
    <property type="term" value="F:amidase activity"/>
    <property type="evidence" value="ECO:0007669"/>
    <property type="project" value="InterPro"/>
</dbReference>
<dbReference type="GO" id="GO:0042742">
    <property type="term" value="P:defense response to bacterium"/>
    <property type="evidence" value="ECO:0007669"/>
    <property type="project" value="UniProtKB-KW"/>
</dbReference>
<feature type="domain" description="LysM" evidence="7">
    <location>
        <begin position="604"/>
        <end position="651"/>
    </location>
</feature>
<dbReference type="GO" id="GO:0031640">
    <property type="term" value="P:killing of cells of another organism"/>
    <property type="evidence" value="ECO:0007669"/>
    <property type="project" value="UniProtKB-KW"/>
</dbReference>
<dbReference type="CDD" id="cd00118">
    <property type="entry name" value="LysM"/>
    <property type="match status" value="8"/>
</dbReference>
<evidence type="ECO:0000256" key="5">
    <source>
        <dbReference type="ARBA" id="ARBA00032108"/>
    </source>
</evidence>
<dbReference type="Pfam" id="PF01832">
    <property type="entry name" value="Glucosaminidase"/>
    <property type="match status" value="1"/>
</dbReference>
<dbReference type="SMART" id="SM00047">
    <property type="entry name" value="LYZ2"/>
    <property type="match status" value="1"/>
</dbReference>
<sequence>MVIEENKQKLRKHFASISKHSVKIGAVVLGSAFAVSSYSAQADIPTVSASEQKTVSFASTNNAFLDAIIPDAYELANDNDLYASVMIAQAILESGWGASGLASAPNYNLFGIKGDYEGESVNVYTLEDDGSGNYYQITAEFRKYPSYRESLTDYVDKMVNGLTWDSEFYSPTWKSNTTSYTDATSYLTGTYATDTRYGTKLNSLITNYNLTQYDTAAGSSTSVEAGIGGSTTDETIVEDGSATTAKKSYTVKAGDGLYTVARELGITLAELKAQYNLTSNLIFPGQVFSVTVASDEAAEEVIEDIVEDVKEENADQAETSKTTKSYTVKAGDGLYAVARALGISVSEARAQNGGSDLIFAGDVFTAETATETTTPAETEETETATPTASTKSYTVKAGDGLYTVARALGISVSEARAQNGGSDLIFAGDVFTAKGTSTSTSTPATTTPATSNNATTTTKSYTVKAGDGLYTVARALGVSVATVRAQNSGSDLIFAGDVFTAEGTSASTSTSTSKPATTTPATSTSTATTGTSYTVKAGDGLYTVARALGVSVATVRAQNGGSDLIFAGDVFTATGSSASTSTSSTTKTTTSSASTSTSTAKTGSSYTVKAGDGLYTVARALGVSVATVRAQNGGSDVIFPGDVFTATGSTTSTSTSSAATTTTTTTATSSNAATSASKSSYTVKAGDGLYAVARALGISVADVRAQNGGSDAIFVGDVFTAKTAAASNSQASTNASSTATTKTTTSTSTTSTSTTSASSANTYTVASGDTLYRIAKNNGLSLDALMKLNGLSNYNLYIGQVLKLK</sequence>
<feature type="region of interest" description="Disordered" evidence="6">
    <location>
        <begin position="730"/>
        <end position="756"/>
    </location>
</feature>
<dbReference type="InterPro" id="IPR036779">
    <property type="entry name" value="LysM_dom_sf"/>
</dbReference>
<name>A0A3N4HCM8_9LACT</name>
<dbReference type="Gene3D" id="1.10.530.10">
    <property type="match status" value="1"/>
</dbReference>
<evidence type="ECO:0000259" key="7">
    <source>
        <dbReference type="PROSITE" id="PS51782"/>
    </source>
</evidence>
<dbReference type="PANTHER" id="PTHR33308">
    <property type="entry name" value="PEPTIDOGLYCAN HYDROLASE FLGJ"/>
    <property type="match status" value="1"/>
</dbReference>
<feature type="domain" description="LysM" evidence="7">
    <location>
        <begin position="324"/>
        <end position="371"/>
    </location>
</feature>
<feature type="domain" description="LysM" evidence="7">
    <location>
        <begin position="761"/>
        <end position="804"/>
    </location>
</feature>
<dbReference type="OrthoDB" id="2155627at2"/>
<evidence type="ECO:0000313" key="9">
    <source>
        <dbReference type="Proteomes" id="UP000273977"/>
    </source>
</evidence>
<feature type="region of interest" description="Disordered" evidence="6">
    <location>
        <begin position="436"/>
        <end position="455"/>
    </location>
</feature>
<dbReference type="SUPFAM" id="SSF54106">
    <property type="entry name" value="LysM domain"/>
    <property type="match status" value="8"/>
</dbReference>
<feature type="region of interest" description="Disordered" evidence="6">
    <location>
        <begin position="505"/>
        <end position="529"/>
    </location>
</feature>
<evidence type="ECO:0000256" key="2">
    <source>
        <dbReference type="ARBA" id="ARBA00022529"/>
    </source>
</evidence>
<dbReference type="InterPro" id="IPR051056">
    <property type="entry name" value="Glycosyl_Hydrolase_73"/>
</dbReference>
<gene>
    <name evidence="8" type="ORF">EF384_01610</name>
</gene>
<evidence type="ECO:0000256" key="6">
    <source>
        <dbReference type="SAM" id="MobiDB-lite"/>
    </source>
</evidence>
<dbReference type="AlphaFoldDB" id="A0A3N4HCM8"/>
<dbReference type="InterPro" id="IPR002901">
    <property type="entry name" value="MGlyc_endo_b_GlcNAc-like_dom"/>
</dbReference>
<reference evidence="8 9" key="1">
    <citation type="submission" date="2018-11" db="EMBL/GenBank/DDBJ databases">
        <title>Aerococcus sp. SJQ22, whole genome shotgun sequence.</title>
        <authorList>
            <person name="Sun L."/>
            <person name="Gao X."/>
            <person name="Chen W."/>
            <person name="Huang K."/>
        </authorList>
    </citation>
    <scope>NUCLEOTIDE SEQUENCE [LARGE SCALE GENOMIC DNA]</scope>
    <source>
        <strain evidence="8 9">SJQ22</strain>
    </source>
</reference>
<dbReference type="PROSITE" id="PS51782">
    <property type="entry name" value="LYSM"/>
    <property type="match status" value="5"/>
</dbReference>
<evidence type="ECO:0000256" key="1">
    <source>
        <dbReference type="ARBA" id="ARBA00010266"/>
    </source>
</evidence>
<keyword evidence="3" id="KW-0081">Bacteriolytic enzyme</keyword>
<accession>A0A3N4HCM8</accession>
<dbReference type="InterPro" id="IPR018392">
    <property type="entry name" value="LysM"/>
</dbReference>
<evidence type="ECO:0000256" key="3">
    <source>
        <dbReference type="ARBA" id="ARBA00022638"/>
    </source>
</evidence>
<feature type="domain" description="LysM" evidence="7">
    <location>
        <begin position="247"/>
        <end position="290"/>
    </location>
</feature>
<dbReference type="Proteomes" id="UP000273977">
    <property type="component" value="Unassembled WGS sequence"/>
</dbReference>
<dbReference type="Pfam" id="PF01476">
    <property type="entry name" value="LysM"/>
    <property type="match status" value="8"/>
</dbReference>
<protein>
    <recommendedName>
        <fullName evidence="5">Peptidoglycan hydrolase</fullName>
    </recommendedName>
</protein>
<feature type="region of interest" description="Disordered" evidence="6">
    <location>
        <begin position="369"/>
        <end position="389"/>
    </location>
</feature>
<evidence type="ECO:0000256" key="4">
    <source>
        <dbReference type="ARBA" id="ARBA00022801"/>
    </source>
</evidence>
<dbReference type="Gene3D" id="3.10.350.10">
    <property type="entry name" value="LysM domain"/>
    <property type="match status" value="8"/>
</dbReference>
<feature type="domain" description="LysM" evidence="7">
    <location>
        <begin position="679"/>
        <end position="726"/>
    </location>
</feature>
<proteinExistence type="inferred from homology"/>
<dbReference type="Gene3D" id="4.10.80.30">
    <property type="entry name" value="DNA polymerase, domain 6"/>
    <property type="match status" value="1"/>
</dbReference>
<keyword evidence="4" id="KW-0378">Hydrolase</keyword>
<comment type="similarity">
    <text evidence="1">Belongs to the glycosyl hydrolase 73 family.</text>
</comment>
<organism evidence="8 9">
    <name type="scientific">Aerococcus agrisoli</name>
    <dbReference type="NCBI Taxonomy" id="2487350"/>
    <lineage>
        <taxon>Bacteria</taxon>
        <taxon>Bacillati</taxon>
        <taxon>Bacillota</taxon>
        <taxon>Bacilli</taxon>
        <taxon>Lactobacillales</taxon>
        <taxon>Aerococcaceae</taxon>
        <taxon>Aerococcus</taxon>
    </lineage>
</organism>